<dbReference type="InterPro" id="IPR006179">
    <property type="entry name" value="5_nucleotidase/apyrase"/>
</dbReference>
<name>A0A9J6FS34_HAELO</name>
<evidence type="ECO:0000256" key="4">
    <source>
        <dbReference type="RuleBase" id="RU362119"/>
    </source>
</evidence>
<dbReference type="GO" id="GO:0000166">
    <property type="term" value="F:nucleotide binding"/>
    <property type="evidence" value="ECO:0007669"/>
    <property type="project" value="UniProtKB-KW"/>
</dbReference>
<reference evidence="7 8" key="1">
    <citation type="journal article" date="2020" name="Cell">
        <title>Large-Scale Comparative Analyses of Tick Genomes Elucidate Their Genetic Diversity and Vector Capacities.</title>
        <authorList>
            <consortium name="Tick Genome and Microbiome Consortium (TIGMIC)"/>
            <person name="Jia N."/>
            <person name="Wang J."/>
            <person name="Shi W."/>
            <person name="Du L."/>
            <person name="Sun Y."/>
            <person name="Zhan W."/>
            <person name="Jiang J.F."/>
            <person name="Wang Q."/>
            <person name="Zhang B."/>
            <person name="Ji P."/>
            <person name="Bell-Sakyi L."/>
            <person name="Cui X.M."/>
            <person name="Yuan T.T."/>
            <person name="Jiang B.G."/>
            <person name="Yang W.F."/>
            <person name="Lam T.T."/>
            <person name="Chang Q.C."/>
            <person name="Ding S.J."/>
            <person name="Wang X.J."/>
            <person name="Zhu J.G."/>
            <person name="Ruan X.D."/>
            <person name="Zhao L."/>
            <person name="Wei J.T."/>
            <person name="Ye R.Z."/>
            <person name="Que T.C."/>
            <person name="Du C.H."/>
            <person name="Zhou Y.H."/>
            <person name="Cheng J.X."/>
            <person name="Dai P.F."/>
            <person name="Guo W.B."/>
            <person name="Han X.H."/>
            <person name="Huang E.J."/>
            <person name="Li L.F."/>
            <person name="Wei W."/>
            <person name="Gao Y.C."/>
            <person name="Liu J.Z."/>
            <person name="Shao H.Z."/>
            <person name="Wang X."/>
            <person name="Wang C.C."/>
            <person name="Yang T.C."/>
            <person name="Huo Q.B."/>
            <person name="Li W."/>
            <person name="Chen H.Y."/>
            <person name="Chen S.E."/>
            <person name="Zhou L.G."/>
            <person name="Ni X.B."/>
            <person name="Tian J.H."/>
            <person name="Sheng Y."/>
            <person name="Liu T."/>
            <person name="Pan Y.S."/>
            <person name="Xia L.Y."/>
            <person name="Li J."/>
            <person name="Zhao F."/>
            <person name="Cao W.C."/>
        </authorList>
    </citation>
    <scope>NUCLEOTIDE SEQUENCE [LARGE SCALE GENOMIC DNA]</scope>
    <source>
        <strain evidence="7">HaeL-2018</strain>
    </source>
</reference>
<dbReference type="GO" id="GO:0006196">
    <property type="term" value="P:AMP catabolic process"/>
    <property type="evidence" value="ECO:0007669"/>
    <property type="project" value="TreeGrafter"/>
</dbReference>
<evidence type="ECO:0000313" key="8">
    <source>
        <dbReference type="Proteomes" id="UP000821853"/>
    </source>
</evidence>
<dbReference type="InterPro" id="IPR008334">
    <property type="entry name" value="5'-Nucleotdase_C"/>
</dbReference>
<dbReference type="EMBL" id="JABSTR010000003">
    <property type="protein sequence ID" value="KAH9364900.1"/>
    <property type="molecule type" value="Genomic_DNA"/>
</dbReference>
<dbReference type="SUPFAM" id="SSF55816">
    <property type="entry name" value="5'-nucleotidase (syn. UDP-sugar hydrolase), C-terminal domain"/>
    <property type="match status" value="1"/>
</dbReference>
<keyword evidence="8" id="KW-1185">Reference proteome</keyword>
<evidence type="ECO:0000256" key="2">
    <source>
        <dbReference type="ARBA" id="ARBA00006654"/>
    </source>
</evidence>
<feature type="region of interest" description="Disordered" evidence="5">
    <location>
        <begin position="1"/>
        <end position="34"/>
    </location>
</feature>
<feature type="region of interest" description="Disordered" evidence="5">
    <location>
        <begin position="293"/>
        <end position="333"/>
    </location>
</feature>
<dbReference type="PANTHER" id="PTHR11575">
    <property type="entry name" value="5'-NUCLEOTIDASE-RELATED"/>
    <property type="match status" value="1"/>
</dbReference>
<comment type="similarity">
    <text evidence="2 4">Belongs to the 5'-nucleotidase family.</text>
</comment>
<dbReference type="EC" id="3.1.3.5" evidence="3"/>
<dbReference type="PANTHER" id="PTHR11575:SF24">
    <property type="entry name" value="5'-NUCLEOTIDASE"/>
    <property type="match status" value="1"/>
</dbReference>
<proteinExistence type="inferred from homology"/>
<evidence type="ECO:0000256" key="5">
    <source>
        <dbReference type="SAM" id="MobiDB-lite"/>
    </source>
</evidence>
<feature type="compositionally biased region" description="Basic and acidic residues" evidence="5">
    <location>
        <begin position="1"/>
        <end position="14"/>
    </location>
</feature>
<dbReference type="Proteomes" id="UP000821853">
    <property type="component" value="Unassembled WGS sequence"/>
</dbReference>
<dbReference type="VEuPathDB" id="VectorBase:HLOH_049501"/>
<dbReference type="PRINTS" id="PR01607">
    <property type="entry name" value="APYRASEFAMLY"/>
</dbReference>
<keyword evidence="4" id="KW-0547">Nucleotide-binding</keyword>
<feature type="domain" description="5'-Nucleotidase C-terminal" evidence="6">
    <location>
        <begin position="174"/>
        <end position="232"/>
    </location>
</feature>
<comment type="catalytic activity">
    <reaction evidence="1">
        <text>a ribonucleoside 5'-phosphate + H2O = a ribonucleoside + phosphate</text>
        <dbReference type="Rhea" id="RHEA:12484"/>
        <dbReference type="ChEBI" id="CHEBI:15377"/>
        <dbReference type="ChEBI" id="CHEBI:18254"/>
        <dbReference type="ChEBI" id="CHEBI:43474"/>
        <dbReference type="ChEBI" id="CHEBI:58043"/>
        <dbReference type="EC" id="3.1.3.5"/>
    </reaction>
</comment>
<sequence length="333" mass="37177">MAARIRPDNTEQRLRVKTTQPAGMSPAGDKPEDKYPKVITRKDKTECLIVQDYRFGKYLGFLQLQIDRNEGKILAYSGNPILLNQSEPEDQAMLEALKPYEKIVDEAVKEVVGSTKVLLEADDKVCRHKECNMVNLMADAFFSYYADKNSTVPGSWSTVNGAVLNGGIARDSINQTGIRVVYNYSRPNNSRVISLKILCANCSVPVYEDVDDCVQYSIVTSAFIAYGGDGFKFDKNVTKKTDENATTTERSECADLKMLIGKQNAQIQQQDLQIRVRIEQMDVLASGTITGAVTSNEASGDANMKRKGPRRVPATRPDPEADLPRRRRPVRRK</sequence>
<evidence type="ECO:0000256" key="1">
    <source>
        <dbReference type="ARBA" id="ARBA00000815"/>
    </source>
</evidence>
<evidence type="ECO:0000259" key="6">
    <source>
        <dbReference type="Pfam" id="PF02872"/>
    </source>
</evidence>
<dbReference type="Gene3D" id="3.60.21.10">
    <property type="match status" value="1"/>
</dbReference>
<evidence type="ECO:0000256" key="3">
    <source>
        <dbReference type="ARBA" id="ARBA00012643"/>
    </source>
</evidence>
<comment type="caution">
    <text evidence="7">The sequence shown here is derived from an EMBL/GenBank/DDBJ whole genome shotgun (WGS) entry which is preliminary data.</text>
</comment>
<dbReference type="SUPFAM" id="SSF56300">
    <property type="entry name" value="Metallo-dependent phosphatases"/>
    <property type="match status" value="1"/>
</dbReference>
<dbReference type="AlphaFoldDB" id="A0A9J6FS34"/>
<dbReference type="Pfam" id="PF02872">
    <property type="entry name" value="5_nucleotid_C"/>
    <property type="match status" value="1"/>
</dbReference>
<evidence type="ECO:0000313" key="7">
    <source>
        <dbReference type="EMBL" id="KAH9364900.1"/>
    </source>
</evidence>
<dbReference type="InterPro" id="IPR036907">
    <property type="entry name" value="5'-Nucleotdase_C_sf"/>
</dbReference>
<dbReference type="OrthoDB" id="7722975at2759"/>
<dbReference type="GO" id="GO:0008253">
    <property type="term" value="F:5'-nucleotidase activity"/>
    <property type="evidence" value="ECO:0007669"/>
    <property type="project" value="UniProtKB-EC"/>
</dbReference>
<dbReference type="InterPro" id="IPR029052">
    <property type="entry name" value="Metallo-depent_PP-like"/>
</dbReference>
<dbReference type="GO" id="GO:0005886">
    <property type="term" value="C:plasma membrane"/>
    <property type="evidence" value="ECO:0007669"/>
    <property type="project" value="TreeGrafter"/>
</dbReference>
<dbReference type="Gene3D" id="3.90.780.10">
    <property type="entry name" value="5'-Nucleotidase, C-terminal domain"/>
    <property type="match status" value="2"/>
</dbReference>
<keyword evidence="4" id="KW-0378">Hydrolase</keyword>
<protein>
    <recommendedName>
        <fullName evidence="3">5'-nucleotidase</fullName>
        <ecNumber evidence="3">3.1.3.5</ecNumber>
    </recommendedName>
</protein>
<accession>A0A9J6FS34</accession>
<organism evidence="7 8">
    <name type="scientific">Haemaphysalis longicornis</name>
    <name type="common">Bush tick</name>
    <dbReference type="NCBI Taxonomy" id="44386"/>
    <lineage>
        <taxon>Eukaryota</taxon>
        <taxon>Metazoa</taxon>
        <taxon>Ecdysozoa</taxon>
        <taxon>Arthropoda</taxon>
        <taxon>Chelicerata</taxon>
        <taxon>Arachnida</taxon>
        <taxon>Acari</taxon>
        <taxon>Parasitiformes</taxon>
        <taxon>Ixodida</taxon>
        <taxon>Ixodoidea</taxon>
        <taxon>Ixodidae</taxon>
        <taxon>Haemaphysalinae</taxon>
        <taxon>Haemaphysalis</taxon>
    </lineage>
</organism>
<gene>
    <name evidence="7" type="ORF">HPB48_003568</name>
</gene>